<dbReference type="AlphaFoldDB" id="E6SWZ3"/>
<dbReference type="STRING" id="693979.Bache_2736"/>
<evidence type="ECO:0000313" key="2">
    <source>
        <dbReference type="Proteomes" id="UP000008630"/>
    </source>
</evidence>
<dbReference type="PATRIC" id="fig|693979.3.peg.2867"/>
<name>E6SWZ3_BACT6</name>
<accession>E6SWZ3</accession>
<dbReference type="Proteomes" id="UP000008630">
    <property type="component" value="Chromosome"/>
</dbReference>
<dbReference type="RefSeq" id="WP_013548268.1">
    <property type="nucleotide sequence ID" value="NC_014933.1"/>
</dbReference>
<sequence>MVKYIFYILLGIFLISVVSTSDDMKEYKMPHAIGAQYSFEHLHSLSKTDFKHRDGVHSGYYSCKAENANIGNLFSFHCIAPTKILRNNAAFNAIRFVKCLKILLPEDKTPSFPFTINSFKFSCRYYVYTLRRILI</sequence>
<reference evidence="1 2" key="2">
    <citation type="journal article" date="2011" name="Stand. Genomic Sci.">
        <title>Complete genome sequence of Bacteroides helcogenes type strain (P 36-108).</title>
        <authorList>
            <person name="Pati A."/>
            <person name="Gronow S."/>
            <person name="Zeytun A."/>
            <person name="Lapidus A."/>
            <person name="Nolan M."/>
            <person name="Hammon N."/>
            <person name="Deshpande S."/>
            <person name="Cheng J.F."/>
            <person name="Tapia R."/>
            <person name="Han C."/>
            <person name="Goodwin L."/>
            <person name="Pitluck S."/>
            <person name="Liolios K."/>
            <person name="Pagani I."/>
            <person name="Ivanova N."/>
            <person name="Mavromatis K."/>
            <person name="Chen A."/>
            <person name="Palaniappan K."/>
            <person name="Land M."/>
            <person name="Hauser L."/>
            <person name="Chang Y.J."/>
            <person name="Jeffries C.D."/>
            <person name="Detter J.C."/>
            <person name="Brambilla E."/>
            <person name="Rohde M."/>
            <person name="Goker M."/>
            <person name="Woyke T."/>
            <person name="Bristow J."/>
            <person name="Eisen J.A."/>
            <person name="Markowitz V."/>
            <person name="Hugenholtz P."/>
            <person name="Kyrpides N.C."/>
            <person name="Klenk H.P."/>
            <person name="Lucas S."/>
        </authorList>
    </citation>
    <scope>NUCLEOTIDE SEQUENCE [LARGE SCALE GENOMIC DNA]</scope>
    <source>
        <strain evidence="2">ATCC 35417 / DSM 20613 / JCM 6297 / CCUG 15421 / P 36-108</strain>
    </source>
</reference>
<organism evidence="1 2">
    <name type="scientific">Bacteroides helcogenes (strain ATCC 35417 / DSM 20613 / JCM 6297 / CCUG 15421 / P 36-108)</name>
    <dbReference type="NCBI Taxonomy" id="693979"/>
    <lineage>
        <taxon>Bacteria</taxon>
        <taxon>Pseudomonadati</taxon>
        <taxon>Bacteroidota</taxon>
        <taxon>Bacteroidia</taxon>
        <taxon>Bacteroidales</taxon>
        <taxon>Bacteroidaceae</taxon>
        <taxon>Bacteroides</taxon>
    </lineage>
</organism>
<proteinExistence type="predicted"/>
<reference key="1">
    <citation type="submission" date="2010-11" db="EMBL/GenBank/DDBJ databases">
        <title>The complete genome of Bacteroides helcogenes P 36-108.</title>
        <authorList>
            <consortium name="US DOE Joint Genome Institute (JGI-PGF)"/>
            <person name="Lucas S."/>
            <person name="Copeland A."/>
            <person name="Lapidus A."/>
            <person name="Bruce D."/>
            <person name="Goodwin L."/>
            <person name="Pitluck S."/>
            <person name="Kyrpides N."/>
            <person name="Mavromatis K."/>
            <person name="Ivanova N."/>
            <person name="Zeytun A."/>
            <person name="Brettin T."/>
            <person name="Detter J.C."/>
            <person name="Tapia R."/>
            <person name="Han C."/>
            <person name="Land M."/>
            <person name="Hauser L."/>
            <person name="Markowitz V."/>
            <person name="Cheng J.-F."/>
            <person name="Hugenholtz P."/>
            <person name="Woyke T."/>
            <person name="Wu D."/>
            <person name="Gronow S."/>
            <person name="Wellnitz S."/>
            <person name="Brambilla E."/>
            <person name="Klenk H.-P."/>
            <person name="Eisen J.A."/>
        </authorList>
    </citation>
    <scope>NUCLEOTIDE SEQUENCE</scope>
    <source>
        <strain>P 36-108</strain>
    </source>
</reference>
<dbReference type="eggNOG" id="ENOG502ZIG9">
    <property type="taxonomic scope" value="Bacteria"/>
</dbReference>
<dbReference type="OrthoDB" id="1050645at2"/>
<protein>
    <submittedName>
        <fullName evidence="1">Uncharacterized protein</fullName>
    </submittedName>
</protein>
<gene>
    <name evidence="1" type="ordered locus">Bache_2736</name>
</gene>
<keyword evidence="2" id="KW-1185">Reference proteome</keyword>
<dbReference type="HOGENOM" id="CLU_118453_1_0_10"/>
<dbReference type="KEGG" id="bhl:Bache_2736"/>
<dbReference type="EMBL" id="CP002352">
    <property type="protein sequence ID" value="ADV44681.1"/>
    <property type="molecule type" value="Genomic_DNA"/>
</dbReference>
<evidence type="ECO:0000313" key="1">
    <source>
        <dbReference type="EMBL" id="ADV44681.1"/>
    </source>
</evidence>